<protein>
    <submittedName>
        <fullName evidence="2">Uncharacterized protein</fullName>
    </submittedName>
</protein>
<dbReference type="RefSeq" id="WP_196955204.1">
    <property type="nucleotide sequence ID" value="NZ_JADWYK010000006.1"/>
</dbReference>
<proteinExistence type="predicted"/>
<sequence length="213" mass="23044">MFAVLLLSSCQSNTPPDTSATADTAVLPSTPSPPDSTTLQLQELLTLYPLLKLPIKVSSQKLDDDPSAASSQPMHGQLIPPRLLPLFGEYIEANGEEVFAVGKIPLPDHRLALLTRVPGEYFSSRIRLFVLAESTGRISADLELAETFGDAGDAYIRTSLVESAPGGLSVTIQQQTCHPLDEELTDIACTDSVLAYQLHNQLIRVYRKKAPSS</sequence>
<evidence type="ECO:0000313" key="2">
    <source>
        <dbReference type="EMBL" id="MBG8554176.1"/>
    </source>
</evidence>
<comment type="caution">
    <text evidence="2">The sequence shown here is derived from an EMBL/GenBank/DDBJ whole genome shotgun (WGS) entry which is preliminary data.</text>
</comment>
<organism evidence="2 3">
    <name type="scientific">Hymenobacter guriensis</name>
    <dbReference type="NCBI Taxonomy" id="2793065"/>
    <lineage>
        <taxon>Bacteria</taxon>
        <taxon>Pseudomonadati</taxon>
        <taxon>Bacteroidota</taxon>
        <taxon>Cytophagia</taxon>
        <taxon>Cytophagales</taxon>
        <taxon>Hymenobacteraceae</taxon>
        <taxon>Hymenobacter</taxon>
    </lineage>
</organism>
<gene>
    <name evidence="2" type="ORF">I5L79_11505</name>
</gene>
<feature type="region of interest" description="Disordered" evidence="1">
    <location>
        <begin position="13"/>
        <end position="36"/>
    </location>
</feature>
<feature type="compositionally biased region" description="Low complexity" evidence="1">
    <location>
        <begin position="14"/>
        <end position="36"/>
    </location>
</feature>
<name>A0ABS0L233_9BACT</name>
<evidence type="ECO:0000256" key="1">
    <source>
        <dbReference type="SAM" id="MobiDB-lite"/>
    </source>
</evidence>
<reference evidence="2 3" key="1">
    <citation type="submission" date="2020-11" db="EMBL/GenBank/DDBJ databases">
        <title>Hymenobacter sp.</title>
        <authorList>
            <person name="Kim M.K."/>
        </authorList>
    </citation>
    <scope>NUCLEOTIDE SEQUENCE [LARGE SCALE GENOMIC DNA]</scope>
    <source>
        <strain evidence="2 3">BT594</strain>
    </source>
</reference>
<dbReference type="EMBL" id="JADWYK010000006">
    <property type="protein sequence ID" value="MBG8554176.1"/>
    <property type="molecule type" value="Genomic_DNA"/>
</dbReference>
<accession>A0ABS0L233</accession>
<keyword evidence="3" id="KW-1185">Reference proteome</keyword>
<dbReference type="Proteomes" id="UP000601099">
    <property type="component" value="Unassembled WGS sequence"/>
</dbReference>
<evidence type="ECO:0000313" key="3">
    <source>
        <dbReference type="Proteomes" id="UP000601099"/>
    </source>
</evidence>